<accession>A0ABQ6GPP3</accession>
<comment type="caution">
    <text evidence="1">The sequence shown here is derived from an EMBL/GenBank/DDBJ whole genome shotgun (WGS) entry which is preliminary data.</text>
</comment>
<organism evidence="1 2">
    <name type="scientific">Thalassotalea insulae</name>
    <dbReference type="NCBI Taxonomy" id="2056778"/>
    <lineage>
        <taxon>Bacteria</taxon>
        <taxon>Pseudomonadati</taxon>
        <taxon>Pseudomonadota</taxon>
        <taxon>Gammaproteobacteria</taxon>
        <taxon>Alteromonadales</taxon>
        <taxon>Colwelliaceae</taxon>
        <taxon>Thalassotalea</taxon>
    </lineage>
</organism>
<sequence length="88" mass="9616">MFVMGDNVAIVTGETPEDCVVTLKPESDDSAKHFYNRKVNGIFSESFTISPSPDIYTLKVSCNGKTVMFKQVSLPNESAKLNVGKVVN</sequence>
<dbReference type="Proteomes" id="UP001157186">
    <property type="component" value="Unassembled WGS sequence"/>
</dbReference>
<evidence type="ECO:0000313" key="1">
    <source>
        <dbReference type="EMBL" id="GLX76685.1"/>
    </source>
</evidence>
<protein>
    <submittedName>
        <fullName evidence="1">Uncharacterized protein</fullName>
    </submittedName>
</protein>
<reference evidence="1 2" key="1">
    <citation type="submission" date="2023-03" db="EMBL/GenBank/DDBJ databases">
        <title>Draft genome sequence of Thalassotalea insulae KCTC 62186T.</title>
        <authorList>
            <person name="Sawabe T."/>
        </authorList>
    </citation>
    <scope>NUCLEOTIDE SEQUENCE [LARGE SCALE GENOMIC DNA]</scope>
    <source>
        <strain evidence="1 2">KCTC 62186</strain>
    </source>
</reference>
<keyword evidence="2" id="KW-1185">Reference proteome</keyword>
<gene>
    <name evidence="1" type="ORF">tinsulaeT_00250</name>
</gene>
<proteinExistence type="predicted"/>
<dbReference type="EMBL" id="BSST01000001">
    <property type="protein sequence ID" value="GLX76685.1"/>
    <property type="molecule type" value="Genomic_DNA"/>
</dbReference>
<name>A0ABQ6GPP3_9GAMM</name>
<evidence type="ECO:0000313" key="2">
    <source>
        <dbReference type="Proteomes" id="UP001157186"/>
    </source>
</evidence>